<dbReference type="VEuPathDB" id="CryptoDB:Vbra_15260"/>
<dbReference type="PANTHER" id="PTHR10292:SF1">
    <property type="entry name" value="CLATHRIN HEAVY CHAIN"/>
    <property type="match status" value="1"/>
</dbReference>
<dbReference type="Proteomes" id="UP000041254">
    <property type="component" value="Unassembled WGS sequence"/>
</dbReference>
<reference evidence="3 4" key="1">
    <citation type="submission" date="2014-11" db="EMBL/GenBank/DDBJ databases">
        <authorList>
            <person name="Zhu J."/>
            <person name="Qi W."/>
            <person name="Song R."/>
        </authorList>
    </citation>
    <scope>NUCLEOTIDE SEQUENCE [LARGE SCALE GENOMIC DNA]</scope>
</reference>
<evidence type="ECO:0000256" key="1">
    <source>
        <dbReference type="PROSITE-ProRule" id="PRU01006"/>
    </source>
</evidence>
<gene>
    <name evidence="3" type="ORF">Vbra_15260</name>
</gene>
<dbReference type="STRING" id="1169540.A0A0G4FFF3"/>
<feature type="repeat" description="CHCR" evidence="1">
    <location>
        <begin position="7"/>
        <end position="165"/>
    </location>
</feature>
<sequence>MTTTWVKLMVGGIESWVRFDDHFTSEFLPDDKPEGQLQGSGAYILCASGGLAGGASCGGQPKPDHHNQLAKIYIDTHRNPKTFLRTNAFYDSKLLGKYCEDRNKAQLAFTAYRRAGGSCDKELVELTNKNGLLQMQARYLVQRQSQDLWGLVRQGVRSRSPDEVAATVEAFNRADLPQELIEPLEKMVIHSSDFSGIRKLQNLLILTAIKADKGRVMGYIHRLDNCDGPSSATSTRRPWPSTRSDGEAFTE</sequence>
<protein>
    <submittedName>
        <fullName evidence="3">Uncharacterized protein</fullName>
    </submittedName>
</protein>
<organism evidence="3 4">
    <name type="scientific">Vitrella brassicaformis (strain CCMP3155)</name>
    <dbReference type="NCBI Taxonomy" id="1169540"/>
    <lineage>
        <taxon>Eukaryota</taxon>
        <taxon>Sar</taxon>
        <taxon>Alveolata</taxon>
        <taxon>Colpodellida</taxon>
        <taxon>Vitrellaceae</taxon>
        <taxon>Vitrella</taxon>
    </lineage>
</organism>
<evidence type="ECO:0000313" key="3">
    <source>
        <dbReference type="EMBL" id="CEM11891.1"/>
    </source>
</evidence>
<keyword evidence="4" id="KW-1185">Reference proteome</keyword>
<dbReference type="PROSITE" id="PS50236">
    <property type="entry name" value="CHCR"/>
    <property type="match status" value="1"/>
</dbReference>
<evidence type="ECO:0000313" key="4">
    <source>
        <dbReference type="Proteomes" id="UP000041254"/>
    </source>
</evidence>
<dbReference type="OMA" id="YCEDRNK"/>
<dbReference type="GO" id="GO:0006886">
    <property type="term" value="P:intracellular protein transport"/>
    <property type="evidence" value="ECO:0007669"/>
    <property type="project" value="UniProtKB-UniRule"/>
</dbReference>
<dbReference type="InterPro" id="IPR000547">
    <property type="entry name" value="Clathrin_H-chain/VPS_repeat"/>
</dbReference>
<dbReference type="Pfam" id="PF00637">
    <property type="entry name" value="Clathrin"/>
    <property type="match status" value="2"/>
</dbReference>
<dbReference type="PhylomeDB" id="A0A0G4FFF3"/>
<feature type="region of interest" description="Disordered" evidence="2">
    <location>
        <begin position="227"/>
        <end position="251"/>
    </location>
</feature>
<evidence type="ECO:0000256" key="2">
    <source>
        <dbReference type="SAM" id="MobiDB-lite"/>
    </source>
</evidence>
<dbReference type="InParanoid" id="A0A0G4FFF3"/>
<dbReference type="InterPro" id="IPR016024">
    <property type="entry name" value="ARM-type_fold"/>
</dbReference>
<name>A0A0G4FFF3_VITBC</name>
<dbReference type="GO" id="GO:0006898">
    <property type="term" value="P:receptor-mediated endocytosis"/>
    <property type="evidence" value="ECO:0007669"/>
    <property type="project" value="TreeGrafter"/>
</dbReference>
<dbReference type="PANTHER" id="PTHR10292">
    <property type="entry name" value="CLATHRIN HEAVY CHAIN RELATED"/>
    <property type="match status" value="1"/>
</dbReference>
<dbReference type="InterPro" id="IPR055358">
    <property type="entry name" value="CHCR"/>
</dbReference>
<dbReference type="OrthoDB" id="421917at2759"/>
<accession>A0A0G4FFF3</accession>
<proteinExistence type="predicted"/>
<dbReference type="AlphaFoldDB" id="A0A0G4FFF3"/>
<dbReference type="GO" id="GO:0071439">
    <property type="term" value="C:clathrin complex"/>
    <property type="evidence" value="ECO:0007669"/>
    <property type="project" value="TreeGrafter"/>
</dbReference>
<dbReference type="EMBL" id="CDMY01000427">
    <property type="protein sequence ID" value="CEM11891.1"/>
    <property type="molecule type" value="Genomic_DNA"/>
</dbReference>
<dbReference type="GO" id="GO:0032051">
    <property type="term" value="F:clathrin light chain binding"/>
    <property type="evidence" value="ECO:0007669"/>
    <property type="project" value="TreeGrafter"/>
</dbReference>
<dbReference type="SUPFAM" id="SSF48371">
    <property type="entry name" value="ARM repeat"/>
    <property type="match status" value="1"/>
</dbReference>